<protein>
    <recommendedName>
        <fullName evidence="1">Protein phosphatase</fullName>
        <ecNumber evidence="1">3.1.3.16</ecNumber>
    </recommendedName>
</protein>
<keyword evidence="4" id="KW-1185">Reference proteome</keyword>
<dbReference type="InterPro" id="IPR039123">
    <property type="entry name" value="PPTC7"/>
</dbReference>
<sequence>MNGGEYGGELMANSVLSMKYQPKGQIDPMIVLNQAFLNTEARGSSTTCILTLTGNMLHAANIGDSGFVLDNPSLAQLKVSVIPGYTVVRGTDGLFDNLNGYKIEALVNRGIDEAHMPKEVACSIAELALGTSLDRYALSPFAKAAWEAGLDFIGGKIDIITVVVAYIVSMDLA</sequence>
<proteinExistence type="inferred from homology"/>
<comment type="cofactor">
    <cofactor evidence="1">
        <name>Mn(2+)</name>
        <dbReference type="ChEBI" id="CHEBI:29035"/>
    </cofactor>
</comment>
<name>A0A7J0FHK3_9ERIC</name>
<comment type="cofactor">
    <cofactor evidence="1">
        <name>Mg(2+)</name>
        <dbReference type="ChEBI" id="CHEBI:18420"/>
    </cofactor>
</comment>
<comment type="caution">
    <text evidence="2">The sequence shown here is derived from an EMBL/GenBank/DDBJ whole genome shotgun (WGS) entry which is preliminary data.</text>
</comment>
<keyword evidence="1" id="KW-0378">Hydrolase</keyword>
<organism evidence="2 4">
    <name type="scientific">Actinidia rufa</name>
    <dbReference type="NCBI Taxonomy" id="165716"/>
    <lineage>
        <taxon>Eukaryota</taxon>
        <taxon>Viridiplantae</taxon>
        <taxon>Streptophyta</taxon>
        <taxon>Embryophyta</taxon>
        <taxon>Tracheophyta</taxon>
        <taxon>Spermatophyta</taxon>
        <taxon>Magnoliopsida</taxon>
        <taxon>eudicotyledons</taxon>
        <taxon>Gunneridae</taxon>
        <taxon>Pentapetalae</taxon>
        <taxon>asterids</taxon>
        <taxon>Ericales</taxon>
        <taxon>Actinidiaceae</taxon>
        <taxon>Actinidia</taxon>
    </lineage>
</organism>
<keyword evidence="1" id="KW-0904">Protein phosphatase</keyword>
<keyword evidence="1" id="KW-0479">Metal-binding</keyword>
<evidence type="ECO:0000313" key="2">
    <source>
        <dbReference type="EMBL" id="GFY98178.1"/>
    </source>
</evidence>
<accession>A0A7J0FHK3</accession>
<dbReference type="InterPro" id="IPR036457">
    <property type="entry name" value="PPM-type-like_dom_sf"/>
</dbReference>
<dbReference type="PANTHER" id="PTHR12320:SF14">
    <property type="entry name" value="PROTEIN PHOSPHATASE"/>
    <property type="match status" value="1"/>
</dbReference>
<dbReference type="PANTHER" id="PTHR12320">
    <property type="entry name" value="PROTEIN PHOSPHATASE 2C"/>
    <property type="match status" value="1"/>
</dbReference>
<comment type="catalytic activity">
    <reaction evidence="1">
        <text>O-phospho-L-threonyl-[protein] + H2O = L-threonyl-[protein] + phosphate</text>
        <dbReference type="Rhea" id="RHEA:47004"/>
        <dbReference type="Rhea" id="RHEA-COMP:11060"/>
        <dbReference type="Rhea" id="RHEA-COMP:11605"/>
        <dbReference type="ChEBI" id="CHEBI:15377"/>
        <dbReference type="ChEBI" id="CHEBI:30013"/>
        <dbReference type="ChEBI" id="CHEBI:43474"/>
        <dbReference type="ChEBI" id="CHEBI:61977"/>
        <dbReference type="EC" id="3.1.3.16"/>
    </reaction>
</comment>
<dbReference type="EMBL" id="BJWL01000012">
    <property type="protein sequence ID" value="GFY98180.1"/>
    <property type="molecule type" value="Genomic_DNA"/>
</dbReference>
<reference evidence="2 4" key="1">
    <citation type="submission" date="2019-07" db="EMBL/GenBank/DDBJ databases">
        <title>De Novo Assembly of kiwifruit Actinidia rufa.</title>
        <authorList>
            <person name="Sugita-Konishi S."/>
            <person name="Sato K."/>
            <person name="Mori E."/>
            <person name="Abe Y."/>
            <person name="Kisaki G."/>
            <person name="Hamano K."/>
            <person name="Suezawa K."/>
            <person name="Otani M."/>
            <person name="Fukuda T."/>
            <person name="Manabe T."/>
            <person name="Gomi K."/>
            <person name="Tabuchi M."/>
            <person name="Akimitsu K."/>
            <person name="Kataoka I."/>
        </authorList>
    </citation>
    <scope>NUCLEOTIDE SEQUENCE [LARGE SCALE GENOMIC DNA]</scope>
    <source>
        <strain evidence="4">cv. Fuchu</strain>
        <strain evidence="2">Fuchu</strain>
    </source>
</reference>
<evidence type="ECO:0000313" key="3">
    <source>
        <dbReference type="EMBL" id="GFY98180.1"/>
    </source>
</evidence>
<dbReference type="Proteomes" id="UP000585474">
    <property type="component" value="Unassembled WGS sequence"/>
</dbReference>
<keyword evidence="1" id="KW-0460">Magnesium</keyword>
<comment type="catalytic activity">
    <reaction evidence="1">
        <text>O-phospho-L-seryl-[protein] + H2O = L-seryl-[protein] + phosphate</text>
        <dbReference type="Rhea" id="RHEA:20629"/>
        <dbReference type="Rhea" id="RHEA-COMP:9863"/>
        <dbReference type="Rhea" id="RHEA-COMP:11604"/>
        <dbReference type="ChEBI" id="CHEBI:15377"/>
        <dbReference type="ChEBI" id="CHEBI:29999"/>
        <dbReference type="ChEBI" id="CHEBI:43474"/>
        <dbReference type="ChEBI" id="CHEBI:83421"/>
        <dbReference type="EC" id="3.1.3.16"/>
    </reaction>
</comment>
<evidence type="ECO:0000256" key="1">
    <source>
        <dbReference type="RuleBase" id="RU366020"/>
    </source>
</evidence>
<dbReference type="EC" id="3.1.3.16" evidence="1"/>
<comment type="similarity">
    <text evidence="1">Belongs to the PP2C family.</text>
</comment>
<dbReference type="SUPFAM" id="SSF81606">
    <property type="entry name" value="PP2C-like"/>
    <property type="match status" value="1"/>
</dbReference>
<gene>
    <name evidence="2" type="ORF">Acr_12g0007190</name>
    <name evidence="3" type="ORF">Acr_12g0007210</name>
</gene>
<keyword evidence="1" id="KW-0464">Manganese</keyword>
<dbReference type="AlphaFoldDB" id="A0A7J0FHK3"/>
<evidence type="ECO:0000313" key="4">
    <source>
        <dbReference type="Proteomes" id="UP000585474"/>
    </source>
</evidence>
<dbReference type="GO" id="GO:0004722">
    <property type="term" value="F:protein serine/threonine phosphatase activity"/>
    <property type="evidence" value="ECO:0007669"/>
    <property type="project" value="UniProtKB-EC"/>
</dbReference>
<dbReference type="GO" id="GO:0046872">
    <property type="term" value="F:metal ion binding"/>
    <property type="evidence" value="ECO:0007669"/>
    <property type="project" value="UniProtKB-UniRule"/>
</dbReference>
<dbReference type="EMBL" id="BJWL01000012">
    <property type="protein sequence ID" value="GFY98178.1"/>
    <property type="molecule type" value="Genomic_DNA"/>
</dbReference>
<dbReference type="OrthoDB" id="60843at2759"/>